<feature type="domain" description="C2H2-type" evidence="10">
    <location>
        <begin position="177"/>
        <end position="204"/>
    </location>
</feature>
<proteinExistence type="predicted"/>
<feature type="compositionally biased region" description="Low complexity" evidence="9">
    <location>
        <begin position="651"/>
        <end position="665"/>
    </location>
</feature>
<feature type="domain" description="C2H2-type" evidence="10">
    <location>
        <begin position="224"/>
        <end position="251"/>
    </location>
</feature>
<sequence length="1255" mass="138472">MADGPRCKRRKQANPKRNNVTNYNNVVEGQSDSDDEDKLHIVEEDPDGDSMVPEDASVVLTQNGTETHQDTWDGVKEDCGSEEEDEEEGEEGEEEEDGGKDALVEEMLHQGDTAVIYPEAPEDEQKSMPERKVPDENGTPDALSQLLTCPYCSRGYKRCTALKEHIKLRHEKSEDNFSCSQCSYTFAYRTQLDRHMTQHKTQHKEPVQRHVPQTTTTTGGNRKFMCTECSKAFKYKHHLKEHLRIHSGEKPYECPNCKKRFSHSGSYSSHISSKKCVGMVPVNGTPRPVMKASQTPTTQNQLSSTAPVAPTRLLLRGEKTDGKPLQEQLPVNQIKSEPVEYEYKPVAVGPNGAAGTNGTVFTGGVAVPQGTALPQGMVQAVVLPTVGLMSPISINLSDLQNVLKVAMDGNVFRQVLGTANGLVTSKQGVVGQAGQQVISAISLPGFVDQDGTTKIIINYTLEPSLAQQPSAPQLLKKEPPPAPTTTNPEPASKVTEKLTQDLSIVKTEQPDSESEKEMETEEAQTEAEAEQSKEGETPKAQTGKTTCLLCDDCPGGLDALHMLQHCKPTNGEGGKGSPLDPSIAALLAEAGITPGQPPLKNLLSLLKAYFALNAEPTEEELTKISDNVSLPVDIVKKWFEKMQSGQITVEPPGSSSPLPSTGPSTETQAAQEKSGEQTEEQLASAQTQETSSSQPPNSSPASTSASPLVSASAPSPLNLSSSGRVIVKTEEDSEGESQDLPLDLSLPKQPQSEPQVPHVPQEQPLNLTCLKKETPHPQLQSQLQPQLQAQLQAQLPGFQTQLQAQGTTNTIYVTSPPQMATSSPVNIMTTQLVAITNQGSGVPCLRAISTGTTKRTILIPQLTYTYTTKAGSNATGADGAQKTVILNGCQEEKADTSSESVSAVEEQNDSDSAPPQKKMRRLESGMYACDLCDKIFQKSSSLLRHKYEHTGKRPHECGICNKAFKHKHHLIEHTRLHSGEKPYRCDKCGKCFSHSGSYSQHMNHRYSYCKKEPQGDHQVGRRLRMTPEMSPQAEEQQSDSRPTSPPSQLDSDERESEEELEEEEGEEEGMEAMSMDDIRVVQVGEDDEESEIYEVEEFGEERQEEEEEGSREEEAQQEKKEEGRREEEKSVQQEQVCEEDEEGRREEVEEEGKREEEAHQEEGEEEEWRREEESREESVQQEKDVYEEEEEEEMEVQVMGDGEGEGEEGVAEKETVVTEKGKETEDKEPHVDKENITDTLENGQKETEENKMNSE</sequence>
<keyword evidence="6 12" id="KW-0238">DNA-binding</keyword>
<feature type="region of interest" description="Disordered" evidence="9">
    <location>
        <begin position="646"/>
        <end position="760"/>
    </location>
</feature>
<keyword evidence="2" id="KW-0479">Metal-binding</keyword>
<feature type="region of interest" description="Disordered" evidence="9">
    <location>
        <begin position="118"/>
        <end position="138"/>
    </location>
</feature>
<feature type="domain" description="C2H2-type" evidence="10">
    <location>
        <begin position="927"/>
        <end position="954"/>
    </location>
</feature>
<feature type="region of interest" description="Disordered" evidence="9">
    <location>
        <begin position="199"/>
        <end position="218"/>
    </location>
</feature>
<keyword evidence="12" id="KW-0371">Homeobox</keyword>
<feature type="compositionally biased region" description="Acidic residues" evidence="9">
    <location>
        <begin position="1084"/>
        <end position="1111"/>
    </location>
</feature>
<feature type="compositionally biased region" description="Low complexity" evidence="9">
    <location>
        <begin position="749"/>
        <end position="760"/>
    </location>
</feature>
<feature type="region of interest" description="Disordered" evidence="9">
    <location>
        <begin position="472"/>
        <end position="543"/>
    </location>
</feature>
<dbReference type="PROSITE" id="PS00028">
    <property type="entry name" value="ZINC_FINGER_C2H2_1"/>
    <property type="match status" value="5"/>
</dbReference>
<keyword evidence="7" id="KW-0539">Nucleus</keyword>
<dbReference type="InterPro" id="IPR036236">
    <property type="entry name" value="Znf_C2H2_sf"/>
</dbReference>
<feature type="region of interest" description="Disordered" evidence="9">
    <location>
        <begin position="896"/>
        <end position="918"/>
    </location>
</feature>
<feature type="compositionally biased region" description="Basic and acidic residues" evidence="9">
    <location>
        <begin position="1243"/>
        <end position="1255"/>
    </location>
</feature>
<keyword evidence="5" id="KW-0862">Zinc</keyword>
<feature type="domain" description="C2H2-type" evidence="10">
    <location>
        <begin position="252"/>
        <end position="281"/>
    </location>
</feature>
<dbReference type="PROSITE" id="PS50157">
    <property type="entry name" value="ZINC_FINGER_C2H2_2"/>
    <property type="match status" value="7"/>
</dbReference>
<evidence type="ECO:0000256" key="4">
    <source>
        <dbReference type="ARBA" id="ARBA00022771"/>
    </source>
</evidence>
<evidence type="ECO:0000256" key="1">
    <source>
        <dbReference type="ARBA" id="ARBA00004123"/>
    </source>
</evidence>
<reference evidence="12" key="1">
    <citation type="submission" date="2025-08" db="UniProtKB">
        <authorList>
            <consortium name="RefSeq"/>
        </authorList>
    </citation>
    <scope>IDENTIFICATION</scope>
</reference>
<name>A0ABM3EIE7_SALSA</name>
<comment type="subcellular location">
    <subcellularLocation>
        <location evidence="1">Nucleus</location>
    </subcellularLocation>
</comment>
<dbReference type="Gene3D" id="1.10.10.60">
    <property type="entry name" value="Homeodomain-like"/>
    <property type="match status" value="1"/>
</dbReference>
<feature type="compositionally biased region" description="Acidic residues" evidence="9">
    <location>
        <begin position="1050"/>
        <end position="1070"/>
    </location>
</feature>
<accession>A0ABM3EIE7</accession>
<dbReference type="Proteomes" id="UP001652741">
    <property type="component" value="Chromosome ssa03"/>
</dbReference>
<dbReference type="InterPro" id="IPR051574">
    <property type="entry name" value="ZnF_E-box_Homeobox"/>
</dbReference>
<evidence type="ECO:0000256" key="6">
    <source>
        <dbReference type="ARBA" id="ARBA00023125"/>
    </source>
</evidence>
<dbReference type="RefSeq" id="XP_045570828.1">
    <property type="nucleotide sequence ID" value="XM_045714872.1"/>
</dbReference>
<feature type="compositionally biased region" description="Acidic residues" evidence="9">
    <location>
        <begin position="1185"/>
        <end position="1195"/>
    </location>
</feature>
<evidence type="ECO:0000313" key="11">
    <source>
        <dbReference type="Proteomes" id="UP001652741"/>
    </source>
</evidence>
<feature type="domain" description="C2H2-type" evidence="10">
    <location>
        <begin position="983"/>
        <end position="1013"/>
    </location>
</feature>
<evidence type="ECO:0000256" key="7">
    <source>
        <dbReference type="ARBA" id="ARBA00023242"/>
    </source>
</evidence>
<feature type="compositionally biased region" description="Acidic residues" evidence="9">
    <location>
        <begin position="510"/>
        <end position="529"/>
    </location>
</feature>
<keyword evidence="11" id="KW-1185">Reference proteome</keyword>
<feature type="compositionally biased region" description="Basic and acidic residues" evidence="9">
    <location>
        <begin position="1210"/>
        <end position="1236"/>
    </location>
</feature>
<feature type="region of interest" description="Disordered" evidence="9">
    <location>
        <begin position="1027"/>
        <end position="1255"/>
    </location>
</feature>
<dbReference type="Pfam" id="PF00096">
    <property type="entry name" value="zf-C2H2"/>
    <property type="match status" value="4"/>
</dbReference>
<dbReference type="InterPro" id="IPR013087">
    <property type="entry name" value="Znf_C2H2_type"/>
</dbReference>
<evidence type="ECO:0000256" key="2">
    <source>
        <dbReference type="ARBA" id="ARBA00022723"/>
    </source>
</evidence>
<dbReference type="SUPFAM" id="SSF57667">
    <property type="entry name" value="beta-beta-alpha zinc fingers"/>
    <property type="match status" value="4"/>
</dbReference>
<feature type="domain" description="C2H2-type" evidence="10">
    <location>
        <begin position="147"/>
        <end position="175"/>
    </location>
</feature>
<keyword evidence="4 8" id="KW-0863">Zinc-finger</keyword>
<organism evidence="11 12">
    <name type="scientific">Salmo salar</name>
    <name type="common">Atlantic salmon</name>
    <dbReference type="NCBI Taxonomy" id="8030"/>
    <lineage>
        <taxon>Eukaryota</taxon>
        <taxon>Metazoa</taxon>
        <taxon>Chordata</taxon>
        <taxon>Craniata</taxon>
        <taxon>Vertebrata</taxon>
        <taxon>Euteleostomi</taxon>
        <taxon>Actinopterygii</taxon>
        <taxon>Neopterygii</taxon>
        <taxon>Teleostei</taxon>
        <taxon>Protacanthopterygii</taxon>
        <taxon>Salmoniformes</taxon>
        <taxon>Salmonidae</taxon>
        <taxon>Salmoninae</taxon>
        <taxon>Salmo</taxon>
    </lineage>
</organism>
<feature type="compositionally biased region" description="Basic and acidic residues" evidence="9">
    <location>
        <begin position="67"/>
        <end position="79"/>
    </location>
</feature>
<gene>
    <name evidence="12" type="primary">LOC106600604</name>
</gene>
<dbReference type="Gene3D" id="3.30.160.60">
    <property type="entry name" value="Classic Zinc Finger"/>
    <property type="match status" value="6"/>
</dbReference>
<feature type="region of interest" description="Disordered" evidence="9">
    <location>
        <begin position="1"/>
        <end position="98"/>
    </location>
</feature>
<dbReference type="PANTHER" id="PTHR24391">
    <property type="entry name" value="HISTONE H4 TRANSCRIPTION FACTOR-RELATED"/>
    <property type="match status" value="1"/>
</dbReference>
<protein>
    <submittedName>
        <fullName evidence="12">Zinc finger E-box-binding homeobox 1 isoform X8</fullName>
    </submittedName>
</protein>
<feature type="compositionally biased region" description="Acidic residues" evidence="9">
    <location>
        <begin position="80"/>
        <end position="98"/>
    </location>
</feature>
<dbReference type="GeneID" id="106600604"/>
<evidence type="ECO:0000256" key="5">
    <source>
        <dbReference type="ARBA" id="ARBA00022833"/>
    </source>
</evidence>
<evidence type="ECO:0000256" key="8">
    <source>
        <dbReference type="PROSITE-ProRule" id="PRU00042"/>
    </source>
</evidence>
<dbReference type="SMART" id="SM00355">
    <property type="entry name" value="ZnF_C2H2"/>
    <property type="match status" value="7"/>
</dbReference>
<feature type="domain" description="C2H2-type" evidence="10">
    <location>
        <begin position="955"/>
        <end position="982"/>
    </location>
</feature>
<feature type="compositionally biased region" description="Basic and acidic residues" evidence="9">
    <location>
        <begin position="1142"/>
        <end position="1184"/>
    </location>
</feature>
<feature type="compositionally biased region" description="Polar residues" evidence="9">
    <location>
        <begin position="1033"/>
        <end position="1049"/>
    </location>
</feature>
<evidence type="ECO:0000259" key="10">
    <source>
        <dbReference type="PROSITE" id="PS50157"/>
    </source>
</evidence>
<feature type="compositionally biased region" description="Polar residues" evidence="9">
    <location>
        <begin position="15"/>
        <end position="30"/>
    </location>
</feature>
<keyword evidence="3" id="KW-0677">Repeat</keyword>
<dbReference type="PANTHER" id="PTHR24391:SF17">
    <property type="entry name" value="ZINC FINGER E-BOX-BINDING HOMEOBOX 1"/>
    <property type="match status" value="1"/>
</dbReference>
<feature type="compositionally biased region" description="Basic and acidic residues" evidence="9">
    <location>
        <begin position="123"/>
        <end position="135"/>
    </location>
</feature>
<evidence type="ECO:0000313" key="12">
    <source>
        <dbReference type="RefSeq" id="XP_045570828.1"/>
    </source>
</evidence>
<feature type="compositionally biased region" description="Low complexity" evidence="9">
    <location>
        <begin position="681"/>
        <end position="722"/>
    </location>
</feature>
<evidence type="ECO:0000256" key="9">
    <source>
        <dbReference type="SAM" id="MobiDB-lite"/>
    </source>
</evidence>
<evidence type="ECO:0000256" key="3">
    <source>
        <dbReference type="ARBA" id="ARBA00022737"/>
    </source>
</evidence>
<feature type="compositionally biased region" description="Basic and acidic residues" evidence="9">
    <location>
        <begin position="1112"/>
        <end position="1131"/>
    </location>
</feature>
<dbReference type="GO" id="GO:0003677">
    <property type="term" value="F:DNA binding"/>
    <property type="evidence" value="ECO:0007669"/>
    <property type="project" value="UniProtKB-KW"/>
</dbReference>